<sequence length="417" mass="45242">MNRRELLLAAAAMPIAVAAGSRATFAQDAQEVAIGVLYSMSGPSAQVGVDAVRAIETAAEIVNGTFDFDLPTARNAGLKGLGNAKVRLVTADHQADPQKGRAEAERLITQEKVVAIIGCYQSAVSATVSGVCERYGIPFLCADSSSPSLQHRKMKFFFRPAAQDEMFSAAMFDFFDAEKKKGKKVDTLALFFEDTIFGVDSSTVQRRLANERGYKLVADIKYRSNTPSLSAEVQQIRAANPDVVMPSTYTTDAINLVKTMGELGYKPKNIVAQASGFSEQVTYDAVGDRLVGAISRASFSLDLAAKRPFIKTVNDMYKARSTRDLNDNSSRELMGFLVLADAIDRAGSKEGEKIRAALAATDIPGERTIMPWARVRFNEEGQNPDASPVLLQYVGGKFVTIFPENVAIAEPIWPMNP</sequence>
<gene>
    <name evidence="6" type="ORF">GCM10007301_16550</name>
</gene>
<dbReference type="InterPro" id="IPR028081">
    <property type="entry name" value="Leu-bd"/>
</dbReference>
<dbReference type="InterPro" id="IPR028082">
    <property type="entry name" value="Peripla_BP_I"/>
</dbReference>
<comment type="caution">
    <text evidence="6">The sequence shown here is derived from an EMBL/GenBank/DDBJ whole genome shotgun (WGS) entry which is preliminary data.</text>
</comment>
<dbReference type="Pfam" id="PF13458">
    <property type="entry name" value="Peripla_BP_6"/>
    <property type="match status" value="1"/>
</dbReference>
<evidence type="ECO:0000256" key="2">
    <source>
        <dbReference type="ARBA" id="ARBA00022729"/>
    </source>
</evidence>
<name>A0A917BSQ3_9HYPH</name>
<feature type="signal peptide" evidence="4">
    <location>
        <begin position="1"/>
        <end position="26"/>
    </location>
</feature>
<evidence type="ECO:0000256" key="1">
    <source>
        <dbReference type="ARBA" id="ARBA00010062"/>
    </source>
</evidence>
<dbReference type="GO" id="GO:0006865">
    <property type="term" value="P:amino acid transport"/>
    <property type="evidence" value="ECO:0007669"/>
    <property type="project" value="UniProtKB-KW"/>
</dbReference>
<dbReference type="InterPro" id="IPR051010">
    <property type="entry name" value="BCAA_transport"/>
</dbReference>
<accession>A0A917BSQ3</accession>
<organism evidence="6 7">
    <name type="scientific">Azorhizobium oxalatiphilum</name>
    <dbReference type="NCBI Taxonomy" id="980631"/>
    <lineage>
        <taxon>Bacteria</taxon>
        <taxon>Pseudomonadati</taxon>
        <taxon>Pseudomonadota</taxon>
        <taxon>Alphaproteobacteria</taxon>
        <taxon>Hyphomicrobiales</taxon>
        <taxon>Xanthobacteraceae</taxon>
        <taxon>Azorhizobium</taxon>
    </lineage>
</organism>
<dbReference type="Gene3D" id="3.40.50.2300">
    <property type="match status" value="2"/>
</dbReference>
<evidence type="ECO:0000256" key="3">
    <source>
        <dbReference type="ARBA" id="ARBA00022970"/>
    </source>
</evidence>
<reference evidence="6" key="2">
    <citation type="submission" date="2020-09" db="EMBL/GenBank/DDBJ databases">
        <authorList>
            <person name="Sun Q."/>
            <person name="Sedlacek I."/>
        </authorList>
    </citation>
    <scope>NUCLEOTIDE SEQUENCE</scope>
    <source>
        <strain evidence="6">CCM 7897</strain>
    </source>
</reference>
<keyword evidence="3" id="KW-0029">Amino-acid transport</keyword>
<evidence type="ECO:0000259" key="5">
    <source>
        <dbReference type="Pfam" id="PF13458"/>
    </source>
</evidence>
<keyword evidence="3" id="KW-0813">Transport</keyword>
<keyword evidence="2 4" id="KW-0732">Signal</keyword>
<dbReference type="EMBL" id="BMCT01000001">
    <property type="protein sequence ID" value="GGF57538.1"/>
    <property type="molecule type" value="Genomic_DNA"/>
</dbReference>
<dbReference type="PANTHER" id="PTHR30483">
    <property type="entry name" value="LEUCINE-SPECIFIC-BINDING PROTEIN"/>
    <property type="match status" value="1"/>
</dbReference>
<feature type="domain" description="Leucine-binding protein" evidence="5">
    <location>
        <begin position="31"/>
        <end position="383"/>
    </location>
</feature>
<dbReference type="AlphaFoldDB" id="A0A917BSQ3"/>
<feature type="chain" id="PRO_5037242494" evidence="4">
    <location>
        <begin position="27"/>
        <end position="417"/>
    </location>
</feature>
<comment type="similarity">
    <text evidence="1">Belongs to the leucine-binding protein family.</text>
</comment>
<evidence type="ECO:0000313" key="6">
    <source>
        <dbReference type="EMBL" id="GGF57538.1"/>
    </source>
</evidence>
<dbReference type="Proteomes" id="UP000606044">
    <property type="component" value="Unassembled WGS sequence"/>
</dbReference>
<dbReference type="SUPFAM" id="SSF53822">
    <property type="entry name" value="Periplasmic binding protein-like I"/>
    <property type="match status" value="1"/>
</dbReference>
<protein>
    <submittedName>
        <fullName evidence="6">Amino acid ABC transporter substrate-binding protein</fullName>
    </submittedName>
</protein>
<reference evidence="6" key="1">
    <citation type="journal article" date="2014" name="Int. J. Syst. Evol. Microbiol.">
        <title>Complete genome sequence of Corynebacterium casei LMG S-19264T (=DSM 44701T), isolated from a smear-ripened cheese.</title>
        <authorList>
            <consortium name="US DOE Joint Genome Institute (JGI-PGF)"/>
            <person name="Walter F."/>
            <person name="Albersmeier A."/>
            <person name="Kalinowski J."/>
            <person name="Ruckert C."/>
        </authorList>
    </citation>
    <scope>NUCLEOTIDE SEQUENCE</scope>
    <source>
        <strain evidence="6">CCM 7897</strain>
    </source>
</reference>
<dbReference type="PANTHER" id="PTHR30483:SF37">
    <property type="entry name" value="ABC TRANSPORTER SUBSTRATE-BINDING PROTEIN"/>
    <property type="match status" value="1"/>
</dbReference>
<proteinExistence type="inferred from homology"/>
<dbReference type="RefSeq" id="WP_188577042.1">
    <property type="nucleotide sequence ID" value="NZ_BMCT01000001.1"/>
</dbReference>
<evidence type="ECO:0000256" key="4">
    <source>
        <dbReference type="SAM" id="SignalP"/>
    </source>
</evidence>
<keyword evidence="7" id="KW-1185">Reference proteome</keyword>
<dbReference type="CDD" id="cd06340">
    <property type="entry name" value="PBP1_ABC_ligand_binding-like"/>
    <property type="match status" value="1"/>
</dbReference>
<evidence type="ECO:0000313" key="7">
    <source>
        <dbReference type="Proteomes" id="UP000606044"/>
    </source>
</evidence>